<keyword evidence="2" id="KW-1185">Reference proteome</keyword>
<dbReference type="KEGG" id="vg:80539466"/>
<proteinExistence type="predicted"/>
<dbReference type="RefSeq" id="YP_010800820.1">
    <property type="nucleotide sequence ID" value="NC_076905.1"/>
</dbReference>
<dbReference type="GeneID" id="80539466"/>
<gene>
    <name evidence="1" type="primary">lef-3</name>
    <name evidence="1" type="ORF">H4Q86_102</name>
</gene>
<accession>A0AAE7MLG3</accession>
<evidence type="ECO:0000313" key="2">
    <source>
        <dbReference type="Proteomes" id="UP000829694"/>
    </source>
</evidence>
<dbReference type="EMBL" id="MT844067">
    <property type="protein sequence ID" value="QOD40065.1"/>
    <property type="molecule type" value="Genomic_DNA"/>
</dbReference>
<protein>
    <submittedName>
        <fullName evidence="1">Lef-3</fullName>
    </submittedName>
</protein>
<dbReference type="Proteomes" id="UP000829694">
    <property type="component" value="Segment"/>
</dbReference>
<reference evidence="1" key="1">
    <citation type="journal article" date="2020" name="Viruses">
        <title>Genome Analysis of a Novel Clade b Betabaculovirus Isolated from the Legume Pest Matsumuraeses phaseoli (Lepidoptera: Tortricidae).</title>
        <authorList>
            <person name="Shu R."/>
            <person name="Meng Q."/>
            <person name="Miao L."/>
            <person name="Liang H."/>
            <person name="Chen J."/>
            <person name="Xu Y."/>
            <person name="Cheng L."/>
            <person name="Jin W."/>
            <person name="Qin Q."/>
            <person name="Zhang H."/>
        </authorList>
    </citation>
    <scope>NUCLEOTIDE SEQUENCE</scope>
    <source>
        <strain evidence="1">IOZ01</strain>
    </source>
</reference>
<name>A0AAE7MLG3_9BBAC</name>
<sequence>MSKRPSETSLMAPTEKKCKITTTEQVVLMKREFKKNEIQKEAARVNNNVIYKLDCKTLNKKEQNLVYVDTKEMYDKIEKDCSYKFTIERRDNKRWYLLNYEKLDSEEVVLKEILTDEDFVNELESFVNFYVEGAYNYNDDECIKIFGYVKIDDGYKQCDLIVKLDGPSCFNFESHQTKAAKCKKALTKIYTCLLNKWWVFRVYCCKTRNLNYNMLVRDNSGIEESNIDETITGPLKNVSYNTQKTFKLIEIVNICKSELIEKSDNLSMRIEIEMLSKNDVLLFGTKFLTNNQLEEAHEIVSDISSLNFEIEIGARVFCIYSHKLNMSLPYNYVIAMVNIDEDNEATSVFSG</sequence>
<organism evidence="1 2">
    <name type="scientific">Matsumuraeses phaseoli granulovirus</name>
    <dbReference type="NCBI Taxonomy" id="2760664"/>
    <lineage>
        <taxon>Viruses</taxon>
        <taxon>Viruses incertae sedis</taxon>
        <taxon>Naldaviricetes</taxon>
        <taxon>Lefavirales</taxon>
        <taxon>Baculoviridae</taxon>
        <taxon>Betabaculovirus</taxon>
        <taxon>Betabaculovirus maphaseoli</taxon>
    </lineage>
</organism>
<evidence type="ECO:0000313" key="1">
    <source>
        <dbReference type="EMBL" id="QOD40065.1"/>
    </source>
</evidence>